<dbReference type="GO" id="GO:0005737">
    <property type="term" value="C:cytoplasm"/>
    <property type="evidence" value="ECO:0007669"/>
    <property type="project" value="TreeGrafter"/>
</dbReference>
<dbReference type="InterPro" id="IPR042651">
    <property type="entry name" value="Rgs22"/>
</dbReference>
<reference evidence="4" key="1">
    <citation type="submission" date="2014-08" db="EMBL/GenBank/DDBJ databases">
        <authorList>
            <person name="Senf B."/>
            <person name="Petzold A."/>
            <person name="Downie B.R."/>
            <person name="Koch P."/>
            <person name="Platzer M."/>
        </authorList>
    </citation>
    <scope>NUCLEOTIDE SEQUENCE [LARGE SCALE GENOMIC DNA]</scope>
    <source>
        <strain evidence="4">GRZ</strain>
    </source>
</reference>
<evidence type="ECO:0000313" key="4">
    <source>
        <dbReference type="Ensembl" id="ENSNFUP00015019001.1"/>
    </source>
</evidence>
<dbReference type="Gene3D" id="1.10.167.10">
    <property type="entry name" value="Regulator of G-protein Signalling 4, domain 2"/>
    <property type="match status" value="5"/>
</dbReference>
<evidence type="ECO:0000259" key="3">
    <source>
        <dbReference type="PROSITE" id="PS50132"/>
    </source>
</evidence>
<dbReference type="InterPro" id="IPR044926">
    <property type="entry name" value="RGS_subdomain_2"/>
</dbReference>
<sequence length="1219" mass="141480">MRPQVSPGGTQLTPDNFESFLASDEVLTNYFNDFLRLPSFSENLLYHQDSGQVQVLNKCQEHNKSQFLTNDLTWTPPVDDHHIVCCHDEEQGMQWLKRERLTFFLQSDYYFQYRLAKLLLQQDPLFKCQRRECTSSPTSCSASQLQYHYQQNIMTSSHSHERTSEKRGVVNMVHGQSRLTTVRIPSAEEAREQASEKKDEDDSGGGRRTEREEKPRVMGSRLTHQKTALNVSRCGICCFSRKEGMDEFRRFLRGTAGESIFYLWMDIERLKATRHSELKARTLHLMMSCYLDQSSSRAVNMVLLSDMGLSTSPCWTEKQLQSVQPKLTECLLYYWAPHFCSFKSVPNDCPDVGLRRNICGCGCLSGVHPSFTSTLQDHVHPGFCLPHFQQRLEQLSRRRHLISGTGTERLVQALSVESCSGMYFTHFCQQSGNQLWVNTVYFWTDLQHYHQLFHQDGSNLYAIQGEAQLLYSTYISSFARRSISVDVEVQRSVYDRLLPISQMIQRAVESRQPIIQLLFEGIGKQAYIRLLLTTQELFDDAEEHALSILLDPWTMLINQDNRLFQQVFAREVVTYIDSQEYEEPQKPCEVPEEDLRQESWQLPSAMTPSTPDYQDHGLCSILQNHDLKLFTSFLEKQNARIHLMCYLDLEQYKGTSEKDGDIRQQRSSQIAAKYLNENYFFGPDSPATAEQQNNVLCLAGGLERLKLECVSNPVAVEIQNIVRSLLEETWLPAFLSTEALTEQQHKEKAQGSQTSGPEEILLQQVLLNPDSCQKFELFVSSKGEFLENDARFWVEVQKYKDLFHSHCDEGVLQNKISVLIDCFIHTCMSPPLRIDVPPDQVQRILEKRYEVDPYIFREAQMSVFDKLLRFWPEFQELSSSLSDEQLLALLQRKQQQYRAKRRRQKSKEEEIAAMRITLEELERRLEEDETDQDDLKRKEKRQNSSKQAQGSHTNSPDEILLRQVLLNPTSCLKFELFVSSKGEFLENDARFWVEVQKYKDLFHSHCDEVVLQNKISVLIDCFIHTCMSPALRIDVPPGQVQRILEKRYEVDPYIFREAQMSVFDKLLRFWPEFQELSSSLSDEQLLALLQRKQQQYRAKKRRQKSKEEEIAAMRITLEELERQLEEDETEEEMEESTSKVLWASSKDMADVEQKEKLLRKQSKFETPPSKASGMFASTLSGKKNTSHEENTWCCGNITTKRGGMNAAKFPHCHAATARS</sequence>
<reference evidence="4" key="2">
    <citation type="submission" date="2025-08" db="UniProtKB">
        <authorList>
            <consortium name="Ensembl"/>
        </authorList>
    </citation>
    <scope>IDENTIFICATION</scope>
</reference>
<reference evidence="4" key="3">
    <citation type="submission" date="2025-09" db="UniProtKB">
        <authorList>
            <consortium name="Ensembl"/>
        </authorList>
    </citation>
    <scope>IDENTIFICATION</scope>
</reference>
<feature type="compositionally biased region" description="Polar residues" evidence="2">
    <location>
        <begin position="944"/>
        <end position="954"/>
    </location>
</feature>
<feature type="region of interest" description="Disordered" evidence="2">
    <location>
        <begin position="180"/>
        <end position="221"/>
    </location>
</feature>
<feature type="region of interest" description="Disordered" evidence="2">
    <location>
        <begin position="925"/>
        <end position="954"/>
    </location>
</feature>
<dbReference type="GO" id="GO:0009966">
    <property type="term" value="P:regulation of signal transduction"/>
    <property type="evidence" value="ECO:0007669"/>
    <property type="project" value="InterPro"/>
</dbReference>
<evidence type="ECO:0000256" key="1">
    <source>
        <dbReference type="SAM" id="Coils"/>
    </source>
</evidence>
<dbReference type="InterPro" id="IPR036305">
    <property type="entry name" value="RGS_sf"/>
</dbReference>
<dbReference type="SMART" id="SM00315">
    <property type="entry name" value="RGS"/>
    <property type="match status" value="2"/>
</dbReference>
<protein>
    <submittedName>
        <fullName evidence="4">Regulator of G protein signaling 22</fullName>
    </submittedName>
</protein>
<name>A0A8C6LHC5_NOTFU</name>
<dbReference type="PANTHER" id="PTHR46583:SF1">
    <property type="entry name" value="REGULATOR OF G-PROTEIN SIGNALING 22"/>
    <property type="match status" value="1"/>
</dbReference>
<dbReference type="PANTHER" id="PTHR46583">
    <property type="entry name" value="REGULATOR OF G-PROTEIN SIGNALING 22"/>
    <property type="match status" value="1"/>
</dbReference>
<feature type="region of interest" description="Disordered" evidence="2">
    <location>
        <begin position="1162"/>
        <end position="1190"/>
    </location>
</feature>
<feature type="domain" description="RGS" evidence="3">
    <location>
        <begin position="422"/>
        <end position="549"/>
    </location>
</feature>
<dbReference type="GO" id="GO:0005634">
    <property type="term" value="C:nucleus"/>
    <property type="evidence" value="ECO:0007669"/>
    <property type="project" value="TreeGrafter"/>
</dbReference>
<dbReference type="AlphaFoldDB" id="A0A8C6LHC5"/>
<organism evidence="4 5">
    <name type="scientific">Nothobranchius furzeri</name>
    <name type="common">Turquoise killifish</name>
    <dbReference type="NCBI Taxonomy" id="105023"/>
    <lineage>
        <taxon>Eukaryota</taxon>
        <taxon>Metazoa</taxon>
        <taxon>Chordata</taxon>
        <taxon>Craniata</taxon>
        <taxon>Vertebrata</taxon>
        <taxon>Euteleostomi</taxon>
        <taxon>Actinopterygii</taxon>
        <taxon>Neopterygii</taxon>
        <taxon>Teleostei</taxon>
        <taxon>Neoteleostei</taxon>
        <taxon>Acanthomorphata</taxon>
        <taxon>Ovalentaria</taxon>
        <taxon>Atherinomorphae</taxon>
        <taxon>Cyprinodontiformes</taxon>
        <taxon>Nothobranchiidae</taxon>
        <taxon>Nothobranchius</taxon>
    </lineage>
</organism>
<evidence type="ECO:0000256" key="2">
    <source>
        <dbReference type="SAM" id="MobiDB-lite"/>
    </source>
</evidence>
<keyword evidence="5" id="KW-1185">Reference proteome</keyword>
<dbReference type="InterPro" id="IPR016137">
    <property type="entry name" value="RGS"/>
</dbReference>
<dbReference type="PROSITE" id="PS50132">
    <property type="entry name" value="RGS"/>
    <property type="match status" value="1"/>
</dbReference>
<dbReference type="Proteomes" id="UP000694548">
    <property type="component" value="Chromosome sgr05"/>
</dbReference>
<dbReference type="GO" id="GO:0001965">
    <property type="term" value="F:G-protein alpha-subunit binding"/>
    <property type="evidence" value="ECO:0007669"/>
    <property type="project" value="InterPro"/>
</dbReference>
<keyword evidence="1" id="KW-0175">Coiled coil</keyword>
<accession>A0A8C6LHC5</accession>
<gene>
    <name evidence="4" type="primary">LOC107378865</name>
</gene>
<feature type="compositionally biased region" description="Basic and acidic residues" evidence="2">
    <location>
        <begin position="186"/>
        <end position="216"/>
    </location>
</feature>
<dbReference type="GeneTree" id="ENSGT00500000044936"/>
<dbReference type="SUPFAM" id="SSF48097">
    <property type="entry name" value="Regulator of G-protein signaling, RGS"/>
    <property type="match status" value="5"/>
</dbReference>
<feature type="coiled-coil region" evidence="1">
    <location>
        <begin position="1086"/>
        <end position="1137"/>
    </location>
</feature>
<proteinExistence type="predicted"/>
<evidence type="ECO:0000313" key="5">
    <source>
        <dbReference type="Proteomes" id="UP000694548"/>
    </source>
</evidence>
<dbReference type="Ensembl" id="ENSNFUT00015019892.1">
    <property type="protein sequence ID" value="ENSNFUP00015019001.1"/>
    <property type="gene ID" value="ENSNFUG00015009125.1"/>
</dbReference>